<proteinExistence type="predicted"/>
<organism evidence="1 2">
    <name type="scientific">Eumeta variegata</name>
    <name type="common">Bagworm moth</name>
    <name type="synonym">Eumeta japonica</name>
    <dbReference type="NCBI Taxonomy" id="151549"/>
    <lineage>
        <taxon>Eukaryota</taxon>
        <taxon>Metazoa</taxon>
        <taxon>Ecdysozoa</taxon>
        <taxon>Arthropoda</taxon>
        <taxon>Hexapoda</taxon>
        <taxon>Insecta</taxon>
        <taxon>Pterygota</taxon>
        <taxon>Neoptera</taxon>
        <taxon>Endopterygota</taxon>
        <taxon>Lepidoptera</taxon>
        <taxon>Glossata</taxon>
        <taxon>Ditrysia</taxon>
        <taxon>Tineoidea</taxon>
        <taxon>Psychidae</taxon>
        <taxon>Oiketicinae</taxon>
        <taxon>Eumeta</taxon>
    </lineage>
</organism>
<dbReference type="EMBL" id="BGZK01000293">
    <property type="protein sequence ID" value="GBP34749.1"/>
    <property type="molecule type" value="Genomic_DNA"/>
</dbReference>
<gene>
    <name evidence="1" type="ORF">EVAR_25753_1</name>
</gene>
<accession>A0A4C1V7S6</accession>
<sequence>MNPLLFIDVRRLNGNHRSERFVGAIAKIQVATLGKGKRACEPSVLINAPAKKSLTRCWLKNRVSDEDENLLMEELLALFQQPQAAGKYLSGEGHLRLQRSHQCVAGLLGRNRISGETRNELMMKGEADKVRSCGDGEGMNHPNSNSLNDMKQQKLLLNLFCESVVLRRTSESINLTAAQLTTAWKFIPQNAKLSTNLESSGLEVLYVGTVRVEDR</sequence>
<keyword evidence="2" id="KW-1185">Reference proteome</keyword>
<comment type="caution">
    <text evidence="1">The sequence shown here is derived from an EMBL/GenBank/DDBJ whole genome shotgun (WGS) entry which is preliminary data.</text>
</comment>
<dbReference type="AlphaFoldDB" id="A0A4C1V7S6"/>
<name>A0A4C1V7S6_EUMVA</name>
<evidence type="ECO:0000313" key="1">
    <source>
        <dbReference type="EMBL" id="GBP34749.1"/>
    </source>
</evidence>
<dbReference type="Proteomes" id="UP000299102">
    <property type="component" value="Unassembled WGS sequence"/>
</dbReference>
<protein>
    <submittedName>
        <fullName evidence="1">Uncharacterized protein</fullName>
    </submittedName>
</protein>
<evidence type="ECO:0000313" key="2">
    <source>
        <dbReference type="Proteomes" id="UP000299102"/>
    </source>
</evidence>
<reference evidence="1 2" key="1">
    <citation type="journal article" date="2019" name="Commun. Biol.">
        <title>The bagworm genome reveals a unique fibroin gene that provides high tensile strength.</title>
        <authorList>
            <person name="Kono N."/>
            <person name="Nakamura H."/>
            <person name="Ohtoshi R."/>
            <person name="Tomita M."/>
            <person name="Numata K."/>
            <person name="Arakawa K."/>
        </authorList>
    </citation>
    <scope>NUCLEOTIDE SEQUENCE [LARGE SCALE GENOMIC DNA]</scope>
</reference>